<feature type="transmembrane region" description="Helical" evidence="1">
    <location>
        <begin position="50"/>
        <end position="72"/>
    </location>
</feature>
<keyword evidence="1" id="KW-0472">Membrane</keyword>
<evidence type="ECO:0000313" key="3">
    <source>
        <dbReference type="Proteomes" id="UP000187209"/>
    </source>
</evidence>
<accession>A0A1R2CHB8</accession>
<dbReference type="EMBL" id="MPUH01000151">
    <property type="protein sequence ID" value="OMJ88444.1"/>
    <property type="molecule type" value="Genomic_DNA"/>
</dbReference>
<evidence type="ECO:0000256" key="1">
    <source>
        <dbReference type="SAM" id="Phobius"/>
    </source>
</evidence>
<reference evidence="2 3" key="1">
    <citation type="submission" date="2016-11" db="EMBL/GenBank/DDBJ databases">
        <title>The macronuclear genome of Stentor coeruleus: a giant cell with tiny introns.</title>
        <authorList>
            <person name="Slabodnick M."/>
            <person name="Ruby J.G."/>
            <person name="Reiff S.B."/>
            <person name="Swart E.C."/>
            <person name="Gosai S."/>
            <person name="Prabakaran S."/>
            <person name="Witkowska E."/>
            <person name="Larue G.E."/>
            <person name="Fisher S."/>
            <person name="Freeman R.M."/>
            <person name="Gunawardena J."/>
            <person name="Chu W."/>
            <person name="Stover N.A."/>
            <person name="Gregory B.D."/>
            <person name="Nowacki M."/>
            <person name="Derisi J."/>
            <person name="Roy S.W."/>
            <person name="Marshall W.F."/>
            <person name="Sood P."/>
        </authorList>
    </citation>
    <scope>NUCLEOTIDE SEQUENCE [LARGE SCALE GENOMIC DNA]</scope>
    <source>
        <strain evidence="2">WM001</strain>
    </source>
</reference>
<organism evidence="2 3">
    <name type="scientific">Stentor coeruleus</name>
    <dbReference type="NCBI Taxonomy" id="5963"/>
    <lineage>
        <taxon>Eukaryota</taxon>
        <taxon>Sar</taxon>
        <taxon>Alveolata</taxon>
        <taxon>Ciliophora</taxon>
        <taxon>Postciliodesmatophora</taxon>
        <taxon>Heterotrichea</taxon>
        <taxon>Heterotrichida</taxon>
        <taxon>Stentoridae</taxon>
        <taxon>Stentor</taxon>
    </lineage>
</organism>
<proteinExistence type="predicted"/>
<comment type="caution">
    <text evidence="2">The sequence shown here is derived from an EMBL/GenBank/DDBJ whole genome shotgun (WGS) entry which is preliminary data.</text>
</comment>
<name>A0A1R2CHB8_9CILI</name>
<dbReference type="Proteomes" id="UP000187209">
    <property type="component" value="Unassembled WGS sequence"/>
</dbReference>
<gene>
    <name evidence="2" type="ORF">SteCoe_9670</name>
</gene>
<keyword evidence="3" id="KW-1185">Reference proteome</keyword>
<protein>
    <submittedName>
        <fullName evidence="2">Uncharacterized protein</fullName>
    </submittedName>
</protein>
<keyword evidence="1" id="KW-0812">Transmembrane</keyword>
<evidence type="ECO:0000313" key="2">
    <source>
        <dbReference type="EMBL" id="OMJ88444.1"/>
    </source>
</evidence>
<sequence>MATHNSKLPTLKNLVKSNKVHIIQVSALFLSISIGLLILCYKLYSHELYYLYANGLLVMYILTGIGGLWAINKKLEEKKIYNRVILICFMAVNEIAAGIFFSLLIYLIANPWECEASKQTSCLMTYGMYTLMIGGFMMLLFVSIIFVVVFFVFFSSVKKYKENSIQFDDIEEIV</sequence>
<dbReference type="AlphaFoldDB" id="A0A1R2CHB8"/>
<keyword evidence="1" id="KW-1133">Transmembrane helix</keyword>
<feature type="transmembrane region" description="Helical" evidence="1">
    <location>
        <begin position="84"/>
        <end position="109"/>
    </location>
</feature>
<feature type="transmembrane region" description="Helical" evidence="1">
    <location>
        <begin position="129"/>
        <end position="154"/>
    </location>
</feature>
<feature type="transmembrane region" description="Helical" evidence="1">
    <location>
        <begin position="21"/>
        <end position="44"/>
    </location>
</feature>